<keyword evidence="2" id="KW-1185">Reference proteome</keyword>
<name>A0A7W8M697_9FIRM</name>
<protein>
    <submittedName>
        <fullName evidence="1">Uncharacterized protein</fullName>
    </submittedName>
</protein>
<accession>A0A7W8M697</accession>
<dbReference type="RefSeq" id="WP_183774794.1">
    <property type="nucleotide sequence ID" value="NZ_JACHFW010000009.1"/>
</dbReference>
<reference evidence="1 2" key="1">
    <citation type="submission" date="2020-08" db="EMBL/GenBank/DDBJ databases">
        <title>Genomic Encyclopedia of Type Strains, Phase IV (KMG-IV): sequencing the most valuable type-strain genomes for metagenomic binning, comparative biology and taxonomic classification.</title>
        <authorList>
            <person name="Goeker M."/>
        </authorList>
    </citation>
    <scope>NUCLEOTIDE SEQUENCE [LARGE SCALE GENOMIC DNA]</scope>
    <source>
        <strain evidence="1 2">DSM 106146</strain>
    </source>
</reference>
<organism evidence="1 2">
    <name type="scientific">Catenibacillus scindens</name>
    <dbReference type="NCBI Taxonomy" id="673271"/>
    <lineage>
        <taxon>Bacteria</taxon>
        <taxon>Bacillati</taxon>
        <taxon>Bacillota</taxon>
        <taxon>Clostridia</taxon>
        <taxon>Lachnospirales</taxon>
        <taxon>Lachnospiraceae</taxon>
        <taxon>Catenibacillus</taxon>
    </lineage>
</organism>
<dbReference type="Proteomes" id="UP000543642">
    <property type="component" value="Unassembled WGS sequence"/>
</dbReference>
<dbReference type="AlphaFoldDB" id="A0A7W8M697"/>
<evidence type="ECO:0000313" key="1">
    <source>
        <dbReference type="EMBL" id="MBB5265166.1"/>
    </source>
</evidence>
<sequence>MQGDINRVLIEGMVKRVMADMASSPRRAVRNLVDWGVRCSKGDSKNHFLDMAQTMLQQENSAYYDGLEDILSHVDQNMLLTFGMNIGYNGCTKGVKKMREIEKREGYNIPWAVSLHISGRRLLSQSRIYDDIVDQGETLGIYTYLIFYKDKDISHILPLFGGHPKSAFVLFLKDQQLSVDIAQRLRDCKNVMPVVHDNDMTEENCRIMRDEKLLYGIYTRYSENDSQKLLKGQWIPEILYAHPQFAFVLSDGSCSEKTQMQVYRHVVDVRKSQKYPLIIMDVLQDVLTIDSMVSAHGCAVSFDCEGTLYMNGCAHRQKTYNIFENRLEDILKSVSDC</sequence>
<gene>
    <name evidence="1" type="ORF">HNP82_002305</name>
</gene>
<dbReference type="EMBL" id="JACHFW010000009">
    <property type="protein sequence ID" value="MBB5265166.1"/>
    <property type="molecule type" value="Genomic_DNA"/>
</dbReference>
<comment type="caution">
    <text evidence="1">The sequence shown here is derived from an EMBL/GenBank/DDBJ whole genome shotgun (WGS) entry which is preliminary data.</text>
</comment>
<evidence type="ECO:0000313" key="2">
    <source>
        <dbReference type="Proteomes" id="UP000543642"/>
    </source>
</evidence>
<proteinExistence type="predicted"/>